<dbReference type="Proteomes" id="UP000317778">
    <property type="component" value="Unassembled WGS sequence"/>
</dbReference>
<sequence>MNQNKIAKIFISHGHNELLKLKLKNFIAERLGLYPVILAEQPDLGLTIIEKLEKYGKDCDFALIILTADDQTVNGGIRARQNVIHELGFFHGILGRDKVLLLKQFNVELFANISGLIYKEFEDDKIESIFEDIRFAIETGSAQSRGESVPKKKTDDSEEFSSKISKSIDVVTYEWPKIERRNLLDEMKMITKGLAEDMQVKRVKKFLEDKRKDYEKRLSEAEAEAEKSKETFKADPDHGGKMAAMILSISTTIAPKSTIGFIDKLLNEISFLDSNNVKAQDIINRIIGLFDEEQ</sequence>
<feature type="domain" description="CD-NTase-associated protein 12/Pycsar effector protein TIR" evidence="2">
    <location>
        <begin position="8"/>
        <end position="122"/>
    </location>
</feature>
<keyword evidence="1" id="KW-0175">Coiled coil</keyword>
<organism evidence="3 4">
    <name type="scientific">candidate division TA06 bacterium B3_TA06</name>
    <dbReference type="NCBI Taxonomy" id="2012487"/>
    <lineage>
        <taxon>Bacteria</taxon>
        <taxon>Bacteria division TA06</taxon>
    </lineage>
</organism>
<dbReference type="Pfam" id="PF10137">
    <property type="entry name" value="CAP12-PCTIR_TIR"/>
    <property type="match status" value="1"/>
</dbReference>
<name>A0A532V6L2_UNCT6</name>
<dbReference type="InterPro" id="IPR019302">
    <property type="entry name" value="CAP12/PCTIR_TIR_dom"/>
</dbReference>
<proteinExistence type="predicted"/>
<reference evidence="3 4" key="1">
    <citation type="submission" date="2017-06" db="EMBL/GenBank/DDBJ databases">
        <title>Novel microbial phyla capable of carbon fixation and sulfur reduction in deep-sea sediments.</title>
        <authorList>
            <person name="Huang J."/>
            <person name="Baker B."/>
            <person name="Wang Y."/>
        </authorList>
    </citation>
    <scope>NUCLEOTIDE SEQUENCE [LARGE SCALE GENOMIC DNA]</scope>
    <source>
        <strain evidence="3">B3_TA06</strain>
    </source>
</reference>
<feature type="coiled-coil region" evidence="1">
    <location>
        <begin position="204"/>
        <end position="231"/>
    </location>
</feature>
<evidence type="ECO:0000256" key="1">
    <source>
        <dbReference type="SAM" id="Coils"/>
    </source>
</evidence>
<dbReference type="GO" id="GO:0050135">
    <property type="term" value="F:NADP+ nucleosidase activity"/>
    <property type="evidence" value="ECO:0007669"/>
    <property type="project" value="InterPro"/>
</dbReference>
<dbReference type="EMBL" id="NJBO01000008">
    <property type="protein sequence ID" value="TKJ42831.1"/>
    <property type="molecule type" value="Genomic_DNA"/>
</dbReference>
<evidence type="ECO:0000313" key="3">
    <source>
        <dbReference type="EMBL" id="TKJ42831.1"/>
    </source>
</evidence>
<evidence type="ECO:0000259" key="2">
    <source>
        <dbReference type="Pfam" id="PF10137"/>
    </source>
</evidence>
<evidence type="ECO:0000313" key="4">
    <source>
        <dbReference type="Proteomes" id="UP000317778"/>
    </source>
</evidence>
<accession>A0A532V6L2</accession>
<dbReference type="AlphaFoldDB" id="A0A532V6L2"/>
<comment type="caution">
    <text evidence="3">The sequence shown here is derived from an EMBL/GenBank/DDBJ whole genome shotgun (WGS) entry which is preliminary data.</text>
</comment>
<gene>
    <name evidence="3" type="ORF">CEE36_06080</name>
</gene>
<protein>
    <recommendedName>
        <fullName evidence="2">CD-NTase-associated protein 12/Pycsar effector protein TIR domain-containing protein</fullName>
    </recommendedName>
</protein>